<keyword evidence="3" id="KW-0809">Transit peptide</keyword>
<keyword evidence="4" id="KW-0496">Mitochondrion</keyword>
<dbReference type="PANTHER" id="PTHR13675">
    <property type="entry name" value="LYR MOTIF-CONTAINING PROTEIN 2"/>
    <property type="match status" value="1"/>
</dbReference>
<evidence type="ECO:0000259" key="7">
    <source>
        <dbReference type="Pfam" id="PF05347"/>
    </source>
</evidence>
<reference evidence="8" key="1">
    <citation type="journal article" date="2020" name="Stud. Mycol.">
        <title>101 Dothideomycetes genomes: a test case for predicting lifestyles and emergence of pathogens.</title>
        <authorList>
            <person name="Haridas S."/>
            <person name="Albert R."/>
            <person name="Binder M."/>
            <person name="Bloem J."/>
            <person name="Labutti K."/>
            <person name="Salamov A."/>
            <person name="Andreopoulos B."/>
            <person name="Baker S."/>
            <person name="Barry K."/>
            <person name="Bills G."/>
            <person name="Bluhm B."/>
            <person name="Cannon C."/>
            <person name="Castanera R."/>
            <person name="Culley D."/>
            <person name="Daum C."/>
            <person name="Ezra D."/>
            <person name="Gonzalez J."/>
            <person name="Henrissat B."/>
            <person name="Kuo A."/>
            <person name="Liang C."/>
            <person name="Lipzen A."/>
            <person name="Lutzoni F."/>
            <person name="Magnuson J."/>
            <person name="Mondo S."/>
            <person name="Nolan M."/>
            <person name="Ohm R."/>
            <person name="Pangilinan J."/>
            <person name="Park H.-J."/>
            <person name="Ramirez L."/>
            <person name="Alfaro M."/>
            <person name="Sun H."/>
            <person name="Tritt A."/>
            <person name="Yoshinaga Y."/>
            <person name="Zwiers L.-H."/>
            <person name="Turgeon B."/>
            <person name="Goodwin S."/>
            <person name="Spatafora J."/>
            <person name="Crous P."/>
            <person name="Grigoriev I."/>
        </authorList>
    </citation>
    <scope>NUCLEOTIDE SEQUENCE</scope>
    <source>
        <strain evidence="8">CBS 101060</strain>
    </source>
</reference>
<dbReference type="OrthoDB" id="74240at2759"/>
<evidence type="ECO:0000256" key="5">
    <source>
        <dbReference type="ARBA" id="ARBA00026235"/>
    </source>
</evidence>
<dbReference type="CDD" id="cd20262">
    <property type="entry name" value="Complex1_LYR_LYRM2"/>
    <property type="match status" value="1"/>
</dbReference>
<dbReference type="EMBL" id="MU006101">
    <property type="protein sequence ID" value="KAF2837033.1"/>
    <property type="molecule type" value="Genomic_DNA"/>
</dbReference>
<proteinExistence type="inferred from homology"/>
<dbReference type="InterPro" id="IPR045293">
    <property type="entry name" value="Complex1_LYR_LYRM2"/>
</dbReference>
<gene>
    <name evidence="8" type="ORF">M501DRAFT_938426</name>
</gene>
<dbReference type="Proteomes" id="UP000799429">
    <property type="component" value="Unassembled WGS sequence"/>
</dbReference>
<dbReference type="AlphaFoldDB" id="A0A9P4S8J9"/>
<sequence>MQLRSRGLLVPLQRLFSRTYATASSGNPSRERRKFLSLDHFVQRQRVISLWREILRTIHRIPDSSTRNEMYEYARGEFERNKGVNELSHIRYLVSTGKTEFDTMKRYVDEQARYIEVGSLA</sequence>
<evidence type="ECO:0000256" key="1">
    <source>
        <dbReference type="ARBA" id="ARBA00004173"/>
    </source>
</evidence>
<protein>
    <recommendedName>
        <fullName evidence="5">LYR motif-containing protein 2</fullName>
    </recommendedName>
</protein>
<evidence type="ECO:0000256" key="2">
    <source>
        <dbReference type="ARBA" id="ARBA00009508"/>
    </source>
</evidence>
<dbReference type="PANTHER" id="PTHR13675:SF0">
    <property type="entry name" value="LYR MOTIF-CONTAINING PROTEIN 2"/>
    <property type="match status" value="1"/>
</dbReference>
<comment type="subcellular location">
    <subcellularLocation>
        <location evidence="1">Mitochondrion</location>
    </subcellularLocation>
</comment>
<feature type="domain" description="Complex 1 LYR protein" evidence="7">
    <location>
        <begin position="45"/>
        <end position="102"/>
    </location>
</feature>
<name>A0A9P4S8J9_9PEZI</name>
<evidence type="ECO:0000256" key="6">
    <source>
        <dbReference type="ARBA" id="ARBA00044735"/>
    </source>
</evidence>
<comment type="function">
    <text evidence="6">Involved in efficient integration of the N-module into mitochondrial respiratory chain complex I.</text>
</comment>
<accession>A0A9P4S8J9</accession>
<comment type="similarity">
    <text evidence="2">Belongs to the complex I LYR family.</text>
</comment>
<organism evidence="8 9">
    <name type="scientific">Patellaria atrata CBS 101060</name>
    <dbReference type="NCBI Taxonomy" id="1346257"/>
    <lineage>
        <taxon>Eukaryota</taxon>
        <taxon>Fungi</taxon>
        <taxon>Dikarya</taxon>
        <taxon>Ascomycota</taxon>
        <taxon>Pezizomycotina</taxon>
        <taxon>Dothideomycetes</taxon>
        <taxon>Dothideomycetes incertae sedis</taxon>
        <taxon>Patellariales</taxon>
        <taxon>Patellariaceae</taxon>
        <taxon>Patellaria</taxon>
    </lineage>
</organism>
<evidence type="ECO:0000256" key="3">
    <source>
        <dbReference type="ARBA" id="ARBA00022946"/>
    </source>
</evidence>
<dbReference type="GO" id="GO:0005739">
    <property type="term" value="C:mitochondrion"/>
    <property type="evidence" value="ECO:0007669"/>
    <property type="project" value="UniProtKB-SubCell"/>
</dbReference>
<evidence type="ECO:0000313" key="9">
    <source>
        <dbReference type="Proteomes" id="UP000799429"/>
    </source>
</evidence>
<dbReference type="InterPro" id="IPR008011">
    <property type="entry name" value="Complex1_LYR_dom"/>
</dbReference>
<comment type="caution">
    <text evidence="8">The sequence shown here is derived from an EMBL/GenBank/DDBJ whole genome shotgun (WGS) entry which is preliminary data.</text>
</comment>
<keyword evidence="9" id="KW-1185">Reference proteome</keyword>
<evidence type="ECO:0000313" key="8">
    <source>
        <dbReference type="EMBL" id="KAF2837033.1"/>
    </source>
</evidence>
<evidence type="ECO:0000256" key="4">
    <source>
        <dbReference type="ARBA" id="ARBA00023128"/>
    </source>
</evidence>
<dbReference type="Pfam" id="PF05347">
    <property type="entry name" value="Complex1_LYR"/>
    <property type="match status" value="1"/>
</dbReference>